<organism evidence="1 2">
    <name type="scientific">Microvirga mediterraneensis</name>
    <dbReference type="NCBI Taxonomy" id="2754695"/>
    <lineage>
        <taxon>Bacteria</taxon>
        <taxon>Pseudomonadati</taxon>
        <taxon>Pseudomonadota</taxon>
        <taxon>Alphaproteobacteria</taxon>
        <taxon>Hyphomicrobiales</taxon>
        <taxon>Methylobacteriaceae</taxon>
        <taxon>Microvirga</taxon>
    </lineage>
</organism>
<reference evidence="1 2" key="1">
    <citation type="submission" date="2020-07" db="EMBL/GenBank/DDBJ databases">
        <title>Draft genome and description of Microvirga mediterraneensis Marseille-Q2068 sp. nov.</title>
        <authorList>
            <person name="Boxberger M."/>
        </authorList>
    </citation>
    <scope>NUCLEOTIDE SEQUENCE [LARGE SCALE GENOMIC DNA]</scope>
    <source>
        <strain evidence="1 2">Marseille-Q2068</strain>
    </source>
</reference>
<evidence type="ECO:0000313" key="2">
    <source>
        <dbReference type="Proteomes" id="UP000572984"/>
    </source>
</evidence>
<dbReference type="Proteomes" id="UP000572984">
    <property type="component" value="Unassembled WGS sequence"/>
</dbReference>
<dbReference type="AlphaFoldDB" id="A0A838BN00"/>
<dbReference type="EMBL" id="JACDXJ010000001">
    <property type="protein sequence ID" value="MBA1156222.1"/>
    <property type="molecule type" value="Genomic_DNA"/>
</dbReference>
<name>A0A838BN00_9HYPH</name>
<sequence length="97" mass="11051">MAVDRQRTILMVAGWLFSAPALAHSWYPVWCCSEQDCRELQEDRGETVTETPEGWRLWDGRLIGRDYAKASPDSKFHLCEEPATRAIICFFAPEGSS</sequence>
<dbReference type="RefSeq" id="WP_181051799.1">
    <property type="nucleotide sequence ID" value="NZ_JACDXJ010000001.1"/>
</dbReference>
<evidence type="ECO:0000313" key="1">
    <source>
        <dbReference type="EMBL" id="MBA1156222.1"/>
    </source>
</evidence>
<gene>
    <name evidence="1" type="ORF">H0S73_08800</name>
</gene>
<comment type="caution">
    <text evidence="1">The sequence shown here is derived from an EMBL/GenBank/DDBJ whole genome shotgun (WGS) entry which is preliminary data.</text>
</comment>
<keyword evidence="2" id="KW-1185">Reference proteome</keyword>
<accession>A0A838BN00</accession>
<proteinExistence type="predicted"/>
<protein>
    <submittedName>
        <fullName evidence="1">Uncharacterized protein</fullName>
    </submittedName>
</protein>